<evidence type="ECO:0000313" key="1">
    <source>
        <dbReference type="EMBL" id="KAJ2783802.1"/>
    </source>
</evidence>
<dbReference type="EMBL" id="JANBUK010001222">
    <property type="protein sequence ID" value="KAJ2783802.1"/>
    <property type="molecule type" value="Genomic_DNA"/>
</dbReference>
<accession>A0ACC1KBX7</accession>
<evidence type="ECO:0000313" key="2">
    <source>
        <dbReference type="Proteomes" id="UP001140066"/>
    </source>
</evidence>
<reference evidence="1" key="1">
    <citation type="submission" date="2022-07" db="EMBL/GenBank/DDBJ databases">
        <title>Phylogenomic reconstructions and comparative analyses of Kickxellomycotina fungi.</title>
        <authorList>
            <person name="Reynolds N.K."/>
            <person name="Stajich J.E."/>
            <person name="Barry K."/>
            <person name="Grigoriev I.V."/>
            <person name="Crous P."/>
            <person name="Smith M.E."/>
        </authorList>
    </citation>
    <scope>NUCLEOTIDE SEQUENCE</scope>
    <source>
        <strain evidence="1">BCRC 34191</strain>
    </source>
</reference>
<gene>
    <name evidence="1" type="ORF">GGI18_003485</name>
</gene>
<keyword evidence="2" id="KW-1185">Reference proteome</keyword>
<dbReference type="Proteomes" id="UP001140066">
    <property type="component" value="Unassembled WGS sequence"/>
</dbReference>
<name>A0ACC1KBX7_9FUNG</name>
<protein>
    <submittedName>
        <fullName evidence="1">Uncharacterized protein</fullName>
    </submittedName>
</protein>
<sequence length="234" mass="25990">MVNVNVVGSTTFSSNAEFSPTKKQPKRQSAQITDDDLSSGDFEYCSPTRDNHKNRHSKSRRTLASMATSFTPEPWQVNPQLEKSLGNGTAPIGTVPNLSTHSATSKQHELDDKHDLDTEHRHRYLRPRSAPERLPGWWKAWLSALAFTMTTPTGIIIGLAIRHVYEPQSSYALLFNGVLQSICTGVLVYAGLVTLMIGGFNSTQVKRLPRLFQVLLFFAVYAGAAVMASLKIWK</sequence>
<comment type="caution">
    <text evidence="1">The sequence shown here is derived from an EMBL/GenBank/DDBJ whole genome shotgun (WGS) entry which is preliminary data.</text>
</comment>
<organism evidence="1 2">
    <name type="scientific">Coemansia linderi</name>
    <dbReference type="NCBI Taxonomy" id="2663919"/>
    <lineage>
        <taxon>Eukaryota</taxon>
        <taxon>Fungi</taxon>
        <taxon>Fungi incertae sedis</taxon>
        <taxon>Zoopagomycota</taxon>
        <taxon>Kickxellomycotina</taxon>
        <taxon>Kickxellomycetes</taxon>
        <taxon>Kickxellales</taxon>
        <taxon>Kickxellaceae</taxon>
        <taxon>Coemansia</taxon>
    </lineage>
</organism>
<proteinExistence type="predicted"/>